<sequence length="115" mass="13049">MYATLTRHNLGQALRKLLPTPLPPTLTLQQNCNLYRILSRTPKPAGTVVHQTRWNSKRIKDSYWVVTRANIKCGGEHGRAWGILYWKGKQVSPQPELIRGGLKFTWALGRSNPSS</sequence>
<dbReference type="InterPro" id="IPR032053">
    <property type="entry name" value="Ribosomal_mS34"/>
</dbReference>
<dbReference type="AlphaFoldDB" id="A0A8H7KH59"/>
<dbReference type="Pfam" id="PF16053">
    <property type="entry name" value="MRP-S34"/>
    <property type="match status" value="1"/>
</dbReference>
<comment type="caution">
    <text evidence="1">The sequence shown here is derived from an EMBL/GenBank/DDBJ whole genome shotgun (WGS) entry which is preliminary data.</text>
</comment>
<dbReference type="GO" id="GO:0003735">
    <property type="term" value="F:structural constituent of ribosome"/>
    <property type="evidence" value="ECO:0007669"/>
    <property type="project" value="InterPro"/>
</dbReference>
<dbReference type="OMA" id="PQDGVGQ"/>
<dbReference type="EMBL" id="JABXXO010000006">
    <property type="protein sequence ID" value="KAF7776309.1"/>
    <property type="molecule type" value="Genomic_DNA"/>
</dbReference>
<dbReference type="Proteomes" id="UP000629468">
    <property type="component" value="Unassembled WGS sequence"/>
</dbReference>
<protein>
    <submittedName>
        <fullName evidence="1">Uncharacterized protein</fullName>
    </submittedName>
</protein>
<dbReference type="GO" id="GO:0005739">
    <property type="term" value="C:mitochondrion"/>
    <property type="evidence" value="ECO:0007669"/>
    <property type="project" value="InterPro"/>
</dbReference>
<proteinExistence type="predicted"/>
<reference evidence="1 2" key="1">
    <citation type="journal article" name="Sci. Rep.">
        <title>Telomere-to-telomere assembled and centromere annotated genomes of the two main subspecies of the button mushroom Agaricus bisporus reveal especially polymorphic chromosome ends.</title>
        <authorList>
            <person name="Sonnenberg A.S.M."/>
            <person name="Sedaghat-Telgerd N."/>
            <person name="Lavrijssen B."/>
            <person name="Ohm R.A."/>
            <person name="Hendrickx P.M."/>
            <person name="Scholtmeijer K."/>
            <person name="Baars J.J.P."/>
            <person name="van Peer A."/>
        </authorList>
    </citation>
    <scope>NUCLEOTIDE SEQUENCE [LARGE SCALE GENOMIC DNA]</scope>
    <source>
        <strain evidence="1 2">H119_p4</strain>
    </source>
</reference>
<organism evidence="1 2">
    <name type="scientific">Agaricus bisporus var. burnettii</name>
    <dbReference type="NCBI Taxonomy" id="192524"/>
    <lineage>
        <taxon>Eukaryota</taxon>
        <taxon>Fungi</taxon>
        <taxon>Dikarya</taxon>
        <taxon>Basidiomycota</taxon>
        <taxon>Agaricomycotina</taxon>
        <taxon>Agaricomycetes</taxon>
        <taxon>Agaricomycetidae</taxon>
        <taxon>Agaricales</taxon>
        <taxon>Agaricineae</taxon>
        <taxon>Agaricaceae</taxon>
        <taxon>Agaricus</taxon>
    </lineage>
</organism>
<evidence type="ECO:0000313" key="1">
    <source>
        <dbReference type="EMBL" id="KAF7776309.1"/>
    </source>
</evidence>
<evidence type="ECO:0000313" key="2">
    <source>
        <dbReference type="Proteomes" id="UP000629468"/>
    </source>
</evidence>
<accession>A0A8H7KH59</accession>
<name>A0A8H7KH59_AGABI</name>
<gene>
    <name evidence="1" type="ORF">Agabi119p4_4702</name>
</gene>